<evidence type="ECO:0000256" key="3">
    <source>
        <dbReference type="ARBA" id="ARBA00022857"/>
    </source>
</evidence>
<dbReference type="PANTHER" id="PTHR20275:SF0">
    <property type="entry name" value="NAD KINASE"/>
    <property type="match status" value="1"/>
</dbReference>
<dbReference type="PANTHER" id="PTHR20275">
    <property type="entry name" value="NAD KINASE"/>
    <property type="match status" value="1"/>
</dbReference>
<dbReference type="SUPFAM" id="SSF111331">
    <property type="entry name" value="NAD kinase/diacylglycerol kinase-like"/>
    <property type="match status" value="1"/>
</dbReference>
<keyword evidence="8" id="KW-1185">Reference proteome</keyword>
<comment type="caution">
    <text evidence="6">Lacks conserved residue(s) required for the propagation of feature annotation.</text>
</comment>
<dbReference type="RefSeq" id="WP_262427263.1">
    <property type="nucleotide sequence ID" value="NZ_JACRTJ010000013.1"/>
</dbReference>
<keyword evidence="4 6" id="KW-0520">NAD</keyword>
<comment type="function">
    <text evidence="6">Involved in the regulation of the intracellular balance of NAD and NADP, and is a key enzyme in the biosynthesis of NADP. Catalyzes specifically the phosphorylation on 2'-hydroxyl of the adenosine moiety of NAD to yield NADP.</text>
</comment>
<dbReference type="GO" id="GO:0016301">
    <property type="term" value="F:kinase activity"/>
    <property type="evidence" value="ECO:0007669"/>
    <property type="project" value="UniProtKB-KW"/>
</dbReference>
<comment type="subcellular location">
    <subcellularLocation>
        <location evidence="6">Cytoplasm</location>
    </subcellularLocation>
</comment>
<comment type="cofactor">
    <cofactor evidence="6">
        <name>a divalent metal cation</name>
        <dbReference type="ChEBI" id="CHEBI:60240"/>
    </cofactor>
</comment>
<comment type="similarity">
    <text evidence="6">Belongs to the NAD kinase family.</text>
</comment>
<evidence type="ECO:0000256" key="5">
    <source>
        <dbReference type="ARBA" id="ARBA00047925"/>
    </source>
</evidence>
<feature type="binding site" evidence="6">
    <location>
        <begin position="65"/>
        <end position="66"/>
    </location>
    <ligand>
        <name>NAD(+)</name>
        <dbReference type="ChEBI" id="CHEBI:57540"/>
    </ligand>
</feature>
<dbReference type="InterPro" id="IPR002504">
    <property type="entry name" value="NADK"/>
</dbReference>
<evidence type="ECO:0000256" key="6">
    <source>
        <dbReference type="HAMAP-Rule" id="MF_00361"/>
    </source>
</evidence>
<keyword evidence="6" id="KW-0067">ATP-binding</keyword>
<evidence type="ECO:0000256" key="2">
    <source>
        <dbReference type="ARBA" id="ARBA00022777"/>
    </source>
</evidence>
<dbReference type="HAMAP" id="MF_00361">
    <property type="entry name" value="NAD_kinase"/>
    <property type="match status" value="1"/>
</dbReference>
<feature type="binding site" evidence="6">
    <location>
        <position position="170"/>
    </location>
    <ligand>
        <name>NAD(+)</name>
        <dbReference type="ChEBI" id="CHEBI:57540"/>
    </ligand>
</feature>
<keyword evidence="6" id="KW-0963">Cytoplasm</keyword>
<protein>
    <recommendedName>
        <fullName evidence="6">NAD kinase</fullName>
        <ecNumber evidence="6">2.7.1.23</ecNumber>
    </recommendedName>
    <alternativeName>
        <fullName evidence="6">ATP-dependent NAD kinase</fullName>
    </alternativeName>
</protein>
<comment type="caution">
    <text evidence="7">The sequence shown here is derived from an EMBL/GenBank/DDBJ whole genome shotgun (WGS) entry which is preliminary data.</text>
</comment>
<keyword evidence="6" id="KW-0547">Nucleotide-binding</keyword>
<keyword evidence="1 6" id="KW-0808">Transferase</keyword>
<gene>
    <name evidence="6" type="primary">nadK</name>
    <name evidence="7" type="ORF">H8708_05855</name>
</gene>
<accession>A0ABR7NRL4</accession>
<evidence type="ECO:0000313" key="8">
    <source>
        <dbReference type="Proteomes" id="UP000647491"/>
    </source>
</evidence>
<keyword evidence="2 6" id="KW-0418">Kinase</keyword>
<evidence type="ECO:0000313" key="7">
    <source>
        <dbReference type="EMBL" id="MBC8598760.1"/>
    </source>
</evidence>
<dbReference type="Gene3D" id="3.40.50.10330">
    <property type="entry name" value="Probable inorganic polyphosphate/atp-NAD kinase, domain 1"/>
    <property type="match status" value="1"/>
</dbReference>
<dbReference type="EC" id="2.7.1.23" evidence="6"/>
<keyword evidence="3 6" id="KW-0521">NADP</keyword>
<evidence type="ECO:0000256" key="4">
    <source>
        <dbReference type="ARBA" id="ARBA00023027"/>
    </source>
</evidence>
<dbReference type="InterPro" id="IPR016064">
    <property type="entry name" value="NAD/diacylglycerol_kinase_sf"/>
</dbReference>
<evidence type="ECO:0000256" key="1">
    <source>
        <dbReference type="ARBA" id="ARBA00022679"/>
    </source>
</evidence>
<name>A0ABR7NRL4_9FIRM</name>
<comment type="catalytic activity">
    <reaction evidence="5 6">
        <text>NAD(+) + ATP = ADP + NADP(+) + H(+)</text>
        <dbReference type="Rhea" id="RHEA:18629"/>
        <dbReference type="ChEBI" id="CHEBI:15378"/>
        <dbReference type="ChEBI" id="CHEBI:30616"/>
        <dbReference type="ChEBI" id="CHEBI:57540"/>
        <dbReference type="ChEBI" id="CHEBI:58349"/>
        <dbReference type="ChEBI" id="CHEBI:456216"/>
        <dbReference type="EC" id="2.7.1.23"/>
    </reaction>
</comment>
<dbReference type="Proteomes" id="UP000647491">
    <property type="component" value="Unassembled WGS sequence"/>
</dbReference>
<dbReference type="EMBL" id="JACRTJ010000013">
    <property type="protein sequence ID" value="MBC8598760.1"/>
    <property type="molecule type" value="Genomic_DNA"/>
</dbReference>
<reference evidence="7 8" key="1">
    <citation type="submission" date="2020-08" db="EMBL/GenBank/DDBJ databases">
        <title>Genome public.</title>
        <authorList>
            <person name="Liu C."/>
            <person name="Sun Q."/>
        </authorList>
    </citation>
    <scope>NUCLEOTIDE SEQUENCE [LARGE SCALE GENOMIC DNA]</scope>
    <source>
        <strain evidence="7 8">BX10</strain>
    </source>
</reference>
<feature type="binding site" evidence="6">
    <location>
        <position position="151"/>
    </location>
    <ligand>
        <name>NAD(+)</name>
        <dbReference type="ChEBI" id="CHEBI:57540"/>
    </ligand>
</feature>
<dbReference type="Pfam" id="PF20143">
    <property type="entry name" value="NAD_kinase_C"/>
    <property type="match status" value="1"/>
</dbReference>
<sequence length="282" mass="31027">MKHFYIIVNEDKEDTKAMGARITRYLEDHGCTFRTSKGVFSKGKRFTSVSDVPEDTECVITLGGDGTFIQAARDLAGTGLPIVGINLGDLGYLTQMGKGGNLEELLDALLSDRYEIQERMMLTGRIYHKGRPEASHIALNDIVLAREGDMRVLKFKIYVNGQFLYEYSADGVIVSTPTGSTAYNLSAGGPIAQPDGELLILTPVCPHTLTSRTIVLGPESRIRIEISEKNEGCQAAAFDGGTKVALTHGDYIEIERSKMVTRAVKLDDRSFLDILKHKMYDA</sequence>
<feature type="active site" description="Proton acceptor" evidence="6">
    <location>
        <position position="65"/>
    </location>
</feature>
<feature type="binding site" evidence="6">
    <location>
        <begin position="181"/>
        <end position="186"/>
    </location>
    <ligand>
        <name>NAD(+)</name>
        <dbReference type="ChEBI" id="CHEBI:57540"/>
    </ligand>
</feature>
<dbReference type="Pfam" id="PF01513">
    <property type="entry name" value="NAD_kinase"/>
    <property type="match status" value="1"/>
</dbReference>
<feature type="binding site" evidence="6">
    <location>
        <begin position="140"/>
        <end position="141"/>
    </location>
    <ligand>
        <name>NAD(+)</name>
        <dbReference type="ChEBI" id="CHEBI:57540"/>
    </ligand>
</feature>
<organism evidence="7 8">
    <name type="scientific">Enterocloster hominis</name>
    <name type="common">ex Liu et al. 2021</name>
    <dbReference type="NCBI Taxonomy" id="2763663"/>
    <lineage>
        <taxon>Bacteria</taxon>
        <taxon>Bacillati</taxon>
        <taxon>Bacillota</taxon>
        <taxon>Clostridia</taxon>
        <taxon>Lachnospirales</taxon>
        <taxon>Lachnospiraceae</taxon>
        <taxon>Enterocloster</taxon>
    </lineage>
</organism>
<proteinExistence type="inferred from homology"/>
<dbReference type="Gene3D" id="2.60.200.30">
    <property type="entry name" value="Probable inorganic polyphosphate/atp-NAD kinase, domain 2"/>
    <property type="match status" value="1"/>
</dbReference>
<dbReference type="InterPro" id="IPR017438">
    <property type="entry name" value="ATP-NAD_kinase_N"/>
</dbReference>
<dbReference type="InterPro" id="IPR017437">
    <property type="entry name" value="ATP-NAD_kinase_PpnK-typ_C"/>
</dbReference>